<accession>A0A511V026</accession>
<dbReference type="GO" id="GO:0006508">
    <property type="term" value="P:proteolysis"/>
    <property type="evidence" value="ECO:0007669"/>
    <property type="project" value="InterPro"/>
</dbReference>
<dbReference type="GO" id="GO:0008236">
    <property type="term" value="F:serine-type peptidase activity"/>
    <property type="evidence" value="ECO:0007669"/>
    <property type="project" value="InterPro"/>
</dbReference>
<dbReference type="PANTHER" id="PTHR47381:SF3">
    <property type="entry name" value="ALPHA_BETA-HYDROLASES SUPERFAMILY PROTEIN"/>
    <property type="match status" value="1"/>
</dbReference>
<dbReference type="Pfam" id="PF00326">
    <property type="entry name" value="Peptidase_S9"/>
    <property type="match status" value="1"/>
</dbReference>
<dbReference type="InterPro" id="IPR001375">
    <property type="entry name" value="Peptidase_S9_cat"/>
</dbReference>
<protein>
    <submittedName>
        <fullName evidence="2">Putative esterase YitV</fullName>
    </submittedName>
</protein>
<organism evidence="2 3">
    <name type="scientific">Cerasibacillus quisquiliarum</name>
    <dbReference type="NCBI Taxonomy" id="227865"/>
    <lineage>
        <taxon>Bacteria</taxon>
        <taxon>Bacillati</taxon>
        <taxon>Bacillota</taxon>
        <taxon>Bacilli</taxon>
        <taxon>Bacillales</taxon>
        <taxon>Bacillaceae</taxon>
        <taxon>Cerasibacillus</taxon>
    </lineage>
</organism>
<dbReference type="Proteomes" id="UP000321491">
    <property type="component" value="Unassembled WGS sequence"/>
</dbReference>
<dbReference type="EMBL" id="BJXW01000009">
    <property type="protein sequence ID" value="GEN30692.1"/>
    <property type="molecule type" value="Genomic_DNA"/>
</dbReference>
<name>A0A511V026_9BACI</name>
<evidence type="ECO:0000313" key="3">
    <source>
        <dbReference type="Proteomes" id="UP000321491"/>
    </source>
</evidence>
<dbReference type="Gene3D" id="3.40.50.1820">
    <property type="entry name" value="alpha/beta hydrolase"/>
    <property type="match status" value="1"/>
</dbReference>
<keyword evidence="3" id="KW-1185">Reference proteome</keyword>
<reference evidence="2 3" key="1">
    <citation type="submission" date="2019-07" db="EMBL/GenBank/DDBJ databases">
        <title>Whole genome shotgun sequence of Cerasibacillus quisquiliarum NBRC 102429.</title>
        <authorList>
            <person name="Hosoyama A."/>
            <person name="Uohara A."/>
            <person name="Ohji S."/>
            <person name="Ichikawa N."/>
        </authorList>
    </citation>
    <scope>NUCLEOTIDE SEQUENCE [LARGE SCALE GENOMIC DNA]</scope>
    <source>
        <strain evidence="2 3">NBRC 102429</strain>
    </source>
</reference>
<comment type="caution">
    <text evidence="2">The sequence shown here is derived from an EMBL/GenBank/DDBJ whole genome shotgun (WGS) entry which is preliminary data.</text>
</comment>
<evidence type="ECO:0000313" key="2">
    <source>
        <dbReference type="EMBL" id="GEN30692.1"/>
    </source>
</evidence>
<dbReference type="AlphaFoldDB" id="A0A511V026"/>
<gene>
    <name evidence="2" type="primary">yitV</name>
    <name evidence="2" type="ORF">CQU01_09300</name>
</gene>
<feature type="domain" description="Peptidase S9 prolyl oligopeptidase catalytic" evidence="1">
    <location>
        <begin position="49"/>
        <end position="253"/>
    </location>
</feature>
<proteinExistence type="predicted"/>
<evidence type="ECO:0000259" key="1">
    <source>
        <dbReference type="Pfam" id="PF00326"/>
    </source>
</evidence>
<dbReference type="SUPFAM" id="SSF53474">
    <property type="entry name" value="alpha/beta-Hydrolases"/>
    <property type="match status" value="1"/>
</dbReference>
<dbReference type="PANTHER" id="PTHR47381">
    <property type="entry name" value="ALPHA/BETA-HYDROLASES SUPERFAMILY PROTEIN"/>
    <property type="match status" value="1"/>
</dbReference>
<dbReference type="OrthoDB" id="31158at2"/>
<dbReference type="RefSeq" id="WP_146936184.1">
    <property type="nucleotide sequence ID" value="NZ_BJXW01000009.1"/>
</dbReference>
<dbReference type="InterPro" id="IPR029058">
    <property type="entry name" value="AB_hydrolase_fold"/>
</dbReference>
<sequence length="254" mass="29447">MIGIEKVKIADIPCLIVEDNEVKNKPLPMITYFHGFTSAKEHNLPIAFLLAEEGYRVILPDSMLHGEREKNTTFIKKQLAFWDIVMQNVADLQTIHQYFQGKQLIKDDLFGVAGTSMGGITTSASLVKYPWIRVAAVLMGSPKLLDFAKVIIEEYEKTDHPPLPEEKIKTLLNDLESIDLAKHMNRLKERPLLFWHGDKDPVVPFEHSYTFYQAARDMYKDKKQIHFIKEVGRDHKVSRFAILETVKWFKKHLR</sequence>